<accession>A0A6L3AUB5</accession>
<name>A0A6L3AUB5_AZOBR</name>
<sequence length="238" mass="26109">MRRRRVHLPKTRRIGLFLLMAALGTATSALAVEAPVSNTVSDTVCVGEGAGRRCTVSAVQPFPDNRGGLGELSISAVRDAACTSLYIMFDEPIALARPVTLMVDGAPPQRFYTPRQLSELADALDEASQPDTAPEAGPPEFTRFLSQVAEGAITDDDAGAEMLRRFAAIKEPRRIGLTCGPMERLMPLMRSDRPLRLEFQKQADSATQVYHWPRLDRRTVEFRLGDLLEALDRAMPGS</sequence>
<comment type="caution">
    <text evidence="2">The sequence shown here is derived from an EMBL/GenBank/DDBJ whole genome shotgun (WGS) entry which is preliminary data.</text>
</comment>
<protein>
    <recommendedName>
        <fullName evidence="4">DUF302 domain-containing protein</fullName>
    </recommendedName>
</protein>
<organism evidence="2 3">
    <name type="scientific">Azospirillum brasilense</name>
    <dbReference type="NCBI Taxonomy" id="192"/>
    <lineage>
        <taxon>Bacteria</taxon>
        <taxon>Pseudomonadati</taxon>
        <taxon>Pseudomonadota</taxon>
        <taxon>Alphaproteobacteria</taxon>
        <taxon>Rhodospirillales</taxon>
        <taxon>Azospirillaceae</taxon>
        <taxon>Azospirillum</taxon>
    </lineage>
</organism>
<gene>
    <name evidence="2" type="ORF">DS837_24835</name>
</gene>
<feature type="chain" id="PRO_5026705251" description="DUF302 domain-containing protein" evidence="1">
    <location>
        <begin position="32"/>
        <end position="238"/>
    </location>
</feature>
<dbReference type="EMBL" id="QOKV01000020">
    <property type="protein sequence ID" value="KAA0680229.1"/>
    <property type="molecule type" value="Genomic_DNA"/>
</dbReference>
<evidence type="ECO:0000256" key="1">
    <source>
        <dbReference type="SAM" id="SignalP"/>
    </source>
</evidence>
<reference evidence="2 3" key="1">
    <citation type="submission" date="2018-07" db="EMBL/GenBank/DDBJ databases">
        <title>Genome sequence of Roseomonas fauriae ATCC 49958.</title>
        <authorList>
            <person name="Sant'Anna F.H."/>
            <person name="Baldani J.I."/>
            <person name="Zilli J.E."/>
            <person name="Reis V.M."/>
            <person name="Hartmann A."/>
            <person name="Cruz L."/>
            <person name="de Souza E.M."/>
            <person name="de Oliveira Pedrosa F."/>
            <person name="Passaglia L.M.P."/>
        </authorList>
    </citation>
    <scope>NUCLEOTIDE SEQUENCE [LARGE SCALE GENOMIC DNA]</scope>
    <source>
        <strain evidence="2 3">ATCC 49958</strain>
    </source>
</reference>
<evidence type="ECO:0000313" key="3">
    <source>
        <dbReference type="Proteomes" id="UP000476837"/>
    </source>
</evidence>
<evidence type="ECO:0008006" key="4">
    <source>
        <dbReference type="Google" id="ProtNLM"/>
    </source>
</evidence>
<keyword evidence="1" id="KW-0732">Signal</keyword>
<dbReference type="AlphaFoldDB" id="A0A6L3AUB5"/>
<evidence type="ECO:0000313" key="2">
    <source>
        <dbReference type="EMBL" id="KAA0680229.1"/>
    </source>
</evidence>
<dbReference type="Proteomes" id="UP000476837">
    <property type="component" value="Unassembled WGS sequence"/>
</dbReference>
<proteinExistence type="predicted"/>
<feature type="signal peptide" evidence="1">
    <location>
        <begin position="1"/>
        <end position="31"/>
    </location>
</feature>